<reference evidence="4" key="1">
    <citation type="journal article" date="2019" name="Int. J. Syst. Evol. Microbiol.">
        <title>The Global Catalogue of Microorganisms (GCM) 10K type strain sequencing project: providing services to taxonomists for standard genome sequencing and annotation.</title>
        <authorList>
            <consortium name="The Broad Institute Genomics Platform"/>
            <consortium name="The Broad Institute Genome Sequencing Center for Infectious Disease"/>
            <person name="Wu L."/>
            <person name="Ma J."/>
        </authorList>
    </citation>
    <scope>NUCLEOTIDE SEQUENCE [LARGE SCALE GENOMIC DNA]</scope>
    <source>
        <strain evidence="4">JCM 17810</strain>
    </source>
</reference>
<dbReference type="Proteomes" id="UP001500622">
    <property type="component" value="Unassembled WGS sequence"/>
</dbReference>
<keyword evidence="2" id="KW-0472">Membrane</keyword>
<feature type="transmembrane region" description="Helical" evidence="2">
    <location>
        <begin position="45"/>
        <end position="66"/>
    </location>
</feature>
<evidence type="ECO:0000256" key="2">
    <source>
        <dbReference type="SAM" id="Phobius"/>
    </source>
</evidence>
<feature type="compositionally biased region" description="Acidic residues" evidence="1">
    <location>
        <begin position="74"/>
        <end position="89"/>
    </location>
</feature>
<keyword evidence="2" id="KW-1133">Transmembrane helix</keyword>
<evidence type="ECO:0000313" key="4">
    <source>
        <dbReference type="Proteomes" id="UP001500622"/>
    </source>
</evidence>
<evidence type="ECO:0000313" key="3">
    <source>
        <dbReference type="EMBL" id="GAA4427191.1"/>
    </source>
</evidence>
<dbReference type="EMBL" id="BAABGN010000011">
    <property type="protein sequence ID" value="GAA4427191.1"/>
    <property type="molecule type" value="Genomic_DNA"/>
</dbReference>
<sequence>MTDQPQEPEKPKQSGGNPIVGTWMAVGIAMGSGMGAGLGVALDNIGMGVALGIPMGMVVGIAIGTARSSRSEETGNDESGEPDDDARSG</sequence>
<dbReference type="RefSeq" id="WP_345216763.1">
    <property type="nucleotide sequence ID" value="NZ_BAABGN010000011.1"/>
</dbReference>
<feature type="transmembrane region" description="Helical" evidence="2">
    <location>
        <begin position="20"/>
        <end position="39"/>
    </location>
</feature>
<proteinExistence type="predicted"/>
<keyword evidence="4" id="KW-1185">Reference proteome</keyword>
<gene>
    <name evidence="3" type="ORF">GCM10023169_26840</name>
</gene>
<feature type="region of interest" description="Disordered" evidence="1">
    <location>
        <begin position="1"/>
        <end position="20"/>
    </location>
</feature>
<evidence type="ECO:0008006" key="5">
    <source>
        <dbReference type="Google" id="ProtNLM"/>
    </source>
</evidence>
<accession>A0ABP8LE08</accession>
<feature type="region of interest" description="Disordered" evidence="1">
    <location>
        <begin position="66"/>
        <end position="89"/>
    </location>
</feature>
<evidence type="ECO:0000256" key="1">
    <source>
        <dbReference type="SAM" id="MobiDB-lite"/>
    </source>
</evidence>
<organism evidence="3 4">
    <name type="scientific">Georgenia halophila</name>
    <dbReference type="NCBI Taxonomy" id="620889"/>
    <lineage>
        <taxon>Bacteria</taxon>
        <taxon>Bacillati</taxon>
        <taxon>Actinomycetota</taxon>
        <taxon>Actinomycetes</taxon>
        <taxon>Micrococcales</taxon>
        <taxon>Bogoriellaceae</taxon>
        <taxon>Georgenia</taxon>
    </lineage>
</organism>
<keyword evidence="2" id="KW-0812">Transmembrane</keyword>
<name>A0ABP8LE08_9MICO</name>
<protein>
    <recommendedName>
        <fullName evidence="5">Glycine zipper family protein</fullName>
    </recommendedName>
</protein>
<comment type="caution">
    <text evidence="3">The sequence shown here is derived from an EMBL/GenBank/DDBJ whole genome shotgun (WGS) entry which is preliminary data.</text>
</comment>